<gene>
    <name evidence="7" type="ORF">Dsi01nite_014140</name>
</gene>
<keyword evidence="8" id="KW-1185">Reference proteome</keyword>
<dbReference type="GO" id="GO:0140359">
    <property type="term" value="F:ABC-type transporter activity"/>
    <property type="evidence" value="ECO:0007669"/>
    <property type="project" value="InterPro"/>
</dbReference>
<evidence type="ECO:0000256" key="4">
    <source>
        <dbReference type="ARBA" id="ARBA00023136"/>
    </source>
</evidence>
<dbReference type="InterPro" id="IPR013525">
    <property type="entry name" value="ABC2_TM"/>
</dbReference>
<dbReference type="InterPro" id="IPR051784">
    <property type="entry name" value="Nod_factor_ABC_transporter"/>
</dbReference>
<keyword evidence="3 5" id="KW-1133">Transmembrane helix</keyword>
<name>A0A919PJL1_9ACTN</name>
<dbReference type="RefSeq" id="WP_203845244.1">
    <property type="nucleotide sequence ID" value="NZ_BAAAVW010000004.1"/>
</dbReference>
<keyword evidence="2 5" id="KW-0812">Transmembrane</keyword>
<feature type="transmembrane region" description="Helical" evidence="5">
    <location>
        <begin position="98"/>
        <end position="124"/>
    </location>
</feature>
<dbReference type="PANTHER" id="PTHR43229:SF6">
    <property type="entry name" value="ABC-TYPE MULTIDRUG TRANSPORT SYSTEM, PERMEASE COMPONENT"/>
    <property type="match status" value="1"/>
</dbReference>
<evidence type="ECO:0000256" key="2">
    <source>
        <dbReference type="ARBA" id="ARBA00022692"/>
    </source>
</evidence>
<reference evidence="7" key="1">
    <citation type="submission" date="2021-01" db="EMBL/GenBank/DDBJ databases">
        <title>Whole genome shotgun sequence of Dactylosporangium siamense NBRC 106093.</title>
        <authorList>
            <person name="Komaki H."/>
            <person name="Tamura T."/>
        </authorList>
    </citation>
    <scope>NUCLEOTIDE SEQUENCE</scope>
    <source>
        <strain evidence="7">NBRC 106093</strain>
    </source>
</reference>
<dbReference type="EMBL" id="BONQ01000024">
    <property type="protein sequence ID" value="GIG43373.1"/>
    <property type="molecule type" value="Genomic_DNA"/>
</dbReference>
<dbReference type="Pfam" id="PF01061">
    <property type="entry name" value="ABC2_membrane"/>
    <property type="match status" value="1"/>
</dbReference>
<feature type="transmembrane region" description="Helical" evidence="5">
    <location>
        <begin position="222"/>
        <end position="242"/>
    </location>
</feature>
<evidence type="ECO:0000313" key="7">
    <source>
        <dbReference type="EMBL" id="GIG43373.1"/>
    </source>
</evidence>
<comment type="subcellular location">
    <subcellularLocation>
        <location evidence="1">Membrane</location>
        <topology evidence="1">Multi-pass membrane protein</topology>
    </subcellularLocation>
</comment>
<evidence type="ECO:0000256" key="5">
    <source>
        <dbReference type="SAM" id="Phobius"/>
    </source>
</evidence>
<sequence length="257" mass="27289">MTVFRVIGVAWWLQLKMRSRSAFDGLLGILYPLFFSTVVFMMFTHGGAQGPALLSAAVGASVMGVWSSTSTTASAALQQERRQGTLELLVAAPTPLPVVILPVTLSMATIGAYSLVVTLLWGRFVFGVDLAVQRPVQFVVAAVVTVVSIGVLGFLLAVSSVRYRTAWALGTALEMPVWLICGFLVPLDLLPAWTRPISWLLAPTWGIDAIRAAAEGRDTLPSLAACLGLAVAYGVIGSLLAVRLVDAARRHATLALT</sequence>
<keyword evidence="4 5" id="KW-0472">Membrane</keyword>
<dbReference type="Proteomes" id="UP000660611">
    <property type="component" value="Unassembled WGS sequence"/>
</dbReference>
<feature type="transmembrane region" description="Helical" evidence="5">
    <location>
        <begin position="165"/>
        <end position="185"/>
    </location>
</feature>
<feature type="transmembrane region" description="Helical" evidence="5">
    <location>
        <begin position="136"/>
        <end position="158"/>
    </location>
</feature>
<feature type="transmembrane region" description="Helical" evidence="5">
    <location>
        <begin position="55"/>
        <end position="77"/>
    </location>
</feature>
<proteinExistence type="predicted"/>
<organism evidence="7 8">
    <name type="scientific">Dactylosporangium siamense</name>
    <dbReference type="NCBI Taxonomy" id="685454"/>
    <lineage>
        <taxon>Bacteria</taxon>
        <taxon>Bacillati</taxon>
        <taxon>Actinomycetota</taxon>
        <taxon>Actinomycetes</taxon>
        <taxon>Micromonosporales</taxon>
        <taxon>Micromonosporaceae</taxon>
        <taxon>Dactylosporangium</taxon>
    </lineage>
</organism>
<dbReference type="PANTHER" id="PTHR43229">
    <property type="entry name" value="NODULATION PROTEIN J"/>
    <property type="match status" value="1"/>
</dbReference>
<evidence type="ECO:0000259" key="6">
    <source>
        <dbReference type="Pfam" id="PF01061"/>
    </source>
</evidence>
<evidence type="ECO:0000256" key="1">
    <source>
        <dbReference type="ARBA" id="ARBA00004141"/>
    </source>
</evidence>
<evidence type="ECO:0000313" key="8">
    <source>
        <dbReference type="Proteomes" id="UP000660611"/>
    </source>
</evidence>
<evidence type="ECO:0000256" key="3">
    <source>
        <dbReference type="ARBA" id="ARBA00022989"/>
    </source>
</evidence>
<protein>
    <recommendedName>
        <fullName evidence="6">ABC-2 type transporter transmembrane domain-containing protein</fullName>
    </recommendedName>
</protein>
<comment type="caution">
    <text evidence="7">The sequence shown here is derived from an EMBL/GenBank/DDBJ whole genome shotgun (WGS) entry which is preliminary data.</text>
</comment>
<accession>A0A919PJL1</accession>
<feature type="transmembrane region" description="Helical" evidence="5">
    <location>
        <begin position="21"/>
        <end position="43"/>
    </location>
</feature>
<dbReference type="GO" id="GO:0016020">
    <property type="term" value="C:membrane"/>
    <property type="evidence" value="ECO:0007669"/>
    <property type="project" value="UniProtKB-SubCell"/>
</dbReference>
<dbReference type="AlphaFoldDB" id="A0A919PJL1"/>
<feature type="domain" description="ABC-2 type transporter transmembrane" evidence="6">
    <location>
        <begin position="8"/>
        <end position="213"/>
    </location>
</feature>